<accession>A0A1F5VNT5</accession>
<reference evidence="1 2" key="1">
    <citation type="journal article" date="2016" name="Nat. Commun.">
        <title>Thousands of microbial genomes shed light on interconnected biogeochemical processes in an aquifer system.</title>
        <authorList>
            <person name="Anantharaman K."/>
            <person name="Brown C.T."/>
            <person name="Hug L.A."/>
            <person name="Sharon I."/>
            <person name="Castelle C.J."/>
            <person name="Probst A.J."/>
            <person name="Thomas B.C."/>
            <person name="Singh A."/>
            <person name="Wilkins M.J."/>
            <person name="Karaoz U."/>
            <person name="Brodie E.L."/>
            <person name="Williams K.H."/>
            <person name="Hubbard S.S."/>
            <person name="Banfield J.F."/>
        </authorList>
    </citation>
    <scope>NUCLEOTIDE SEQUENCE [LARGE SCALE GENOMIC DNA]</scope>
</reference>
<protein>
    <submittedName>
        <fullName evidence="1">Uncharacterized protein</fullName>
    </submittedName>
</protein>
<evidence type="ECO:0000313" key="1">
    <source>
        <dbReference type="EMBL" id="OGF65072.1"/>
    </source>
</evidence>
<proteinExistence type="predicted"/>
<dbReference type="AlphaFoldDB" id="A0A1F5VNT5"/>
<sequence length="61" mass="7266">MKLNHIPDISNPAPVLHNDRINDLRIYCKYDRSLLDYIRILTYEVVTENLLKVEIIRTIKV</sequence>
<dbReference type="Proteomes" id="UP000177451">
    <property type="component" value="Unassembled WGS sequence"/>
</dbReference>
<name>A0A1F5VNT5_9BACT</name>
<evidence type="ECO:0000313" key="2">
    <source>
        <dbReference type="Proteomes" id="UP000177451"/>
    </source>
</evidence>
<organism evidence="1 2">
    <name type="scientific">Candidatus Giovannonibacteria bacterium RIFCSPHIGHO2_02_42_15</name>
    <dbReference type="NCBI Taxonomy" id="1798329"/>
    <lineage>
        <taxon>Bacteria</taxon>
        <taxon>Candidatus Giovannoniibacteriota</taxon>
    </lineage>
</organism>
<comment type="caution">
    <text evidence="1">The sequence shown here is derived from an EMBL/GenBank/DDBJ whole genome shotgun (WGS) entry which is preliminary data.</text>
</comment>
<dbReference type="EMBL" id="MFHH01000024">
    <property type="protein sequence ID" value="OGF65072.1"/>
    <property type="molecule type" value="Genomic_DNA"/>
</dbReference>
<gene>
    <name evidence="1" type="ORF">A2Z53_02730</name>
</gene>